<accession>A0ABX8ZG16</accession>
<keyword evidence="4" id="KW-0479">Metal-binding</keyword>
<evidence type="ECO:0000313" key="6">
    <source>
        <dbReference type="Proteomes" id="UP000824280"/>
    </source>
</evidence>
<dbReference type="GO" id="GO:0030272">
    <property type="term" value="F:5-formyltetrahydrofolate cyclo-ligase activity"/>
    <property type="evidence" value="ECO:0007669"/>
    <property type="project" value="UniProtKB-EC"/>
</dbReference>
<dbReference type="InterPro" id="IPR002698">
    <property type="entry name" value="FTHF_cligase"/>
</dbReference>
<name>A0ABX8ZG16_9SPHN</name>
<comment type="similarity">
    <text evidence="1 4">Belongs to the 5-formyltetrahydrofolate cyclo-ligase family.</text>
</comment>
<comment type="cofactor">
    <cofactor evidence="4">
        <name>Mg(2+)</name>
        <dbReference type="ChEBI" id="CHEBI:18420"/>
    </cofactor>
</comment>
<evidence type="ECO:0000256" key="2">
    <source>
        <dbReference type="ARBA" id="ARBA00022741"/>
    </source>
</evidence>
<gene>
    <name evidence="5" type="ORF">K3166_04515</name>
</gene>
<dbReference type="EC" id="6.3.3.2" evidence="4"/>
<reference evidence="5 6" key="1">
    <citation type="submission" date="2021-08" db="EMBL/GenBank/DDBJ databases">
        <title>Comparative Genomics Analysis of the Genus Qipengyuania Reveals Extensive Genetic Diversity and Metabolic Versatility, Including the Description of Fifteen Novel Species.</title>
        <authorList>
            <person name="Liu Y."/>
        </authorList>
    </citation>
    <scope>NUCLEOTIDE SEQUENCE [LARGE SCALE GENOMIC DNA]</scope>
    <source>
        <strain evidence="5 6">1XM2-8</strain>
    </source>
</reference>
<evidence type="ECO:0000256" key="4">
    <source>
        <dbReference type="RuleBase" id="RU361279"/>
    </source>
</evidence>
<dbReference type="NCBIfam" id="TIGR02727">
    <property type="entry name" value="MTHFS_bact"/>
    <property type="match status" value="1"/>
</dbReference>
<keyword evidence="3 4" id="KW-0067">ATP-binding</keyword>
<evidence type="ECO:0000256" key="1">
    <source>
        <dbReference type="ARBA" id="ARBA00010638"/>
    </source>
</evidence>
<evidence type="ECO:0000256" key="3">
    <source>
        <dbReference type="ARBA" id="ARBA00022840"/>
    </source>
</evidence>
<keyword evidence="4" id="KW-0460">Magnesium</keyword>
<evidence type="ECO:0000313" key="5">
    <source>
        <dbReference type="EMBL" id="QZD87955.1"/>
    </source>
</evidence>
<organism evidence="5 6">
    <name type="scientific">Qipengyuania psychrotolerans</name>
    <dbReference type="NCBI Taxonomy" id="2867238"/>
    <lineage>
        <taxon>Bacteria</taxon>
        <taxon>Pseudomonadati</taxon>
        <taxon>Pseudomonadota</taxon>
        <taxon>Alphaproteobacteria</taxon>
        <taxon>Sphingomonadales</taxon>
        <taxon>Erythrobacteraceae</taxon>
        <taxon>Qipengyuania</taxon>
    </lineage>
</organism>
<keyword evidence="6" id="KW-1185">Reference proteome</keyword>
<dbReference type="Pfam" id="PF01812">
    <property type="entry name" value="5-FTHF_cyc-lig"/>
    <property type="match status" value="1"/>
</dbReference>
<keyword evidence="5" id="KW-0436">Ligase</keyword>
<dbReference type="PIRSF" id="PIRSF006806">
    <property type="entry name" value="FTHF_cligase"/>
    <property type="match status" value="1"/>
</dbReference>
<dbReference type="EMBL" id="CP081297">
    <property type="protein sequence ID" value="QZD87955.1"/>
    <property type="molecule type" value="Genomic_DNA"/>
</dbReference>
<dbReference type="RefSeq" id="WP_221423489.1">
    <property type="nucleotide sequence ID" value="NZ_CP081297.1"/>
</dbReference>
<keyword evidence="2 4" id="KW-0547">Nucleotide-binding</keyword>
<comment type="catalytic activity">
    <reaction evidence="4">
        <text>(6S)-5-formyl-5,6,7,8-tetrahydrofolate + ATP = (6R)-5,10-methenyltetrahydrofolate + ADP + phosphate</text>
        <dbReference type="Rhea" id="RHEA:10488"/>
        <dbReference type="ChEBI" id="CHEBI:30616"/>
        <dbReference type="ChEBI" id="CHEBI:43474"/>
        <dbReference type="ChEBI" id="CHEBI:57455"/>
        <dbReference type="ChEBI" id="CHEBI:57457"/>
        <dbReference type="ChEBI" id="CHEBI:456216"/>
        <dbReference type="EC" id="6.3.3.2"/>
    </reaction>
</comment>
<dbReference type="PANTHER" id="PTHR23407">
    <property type="entry name" value="ATPASE INHIBITOR/5-FORMYLTETRAHYDROFOLATE CYCLO-LIGASE"/>
    <property type="match status" value="1"/>
</dbReference>
<dbReference type="PANTHER" id="PTHR23407:SF1">
    <property type="entry name" value="5-FORMYLTETRAHYDROFOLATE CYCLO-LIGASE"/>
    <property type="match status" value="1"/>
</dbReference>
<sequence>MSEKTKQELRQALRTARREAVTALPESMRALVFHRPPAPLLELVPLGTVIGLYHANPHEAPPASYAKFFFERGHTLALPRFENRNSAMQFAHFGDPFEESDLETGPFELMQPAEDAEICTPDILFVPLVGFTESGQRLGQGGGHYDRWLEANPETFAIGLGWDGQLVDAIPAEPHDRNLHAVVTPTRLYGPFA</sequence>
<dbReference type="InterPro" id="IPR024185">
    <property type="entry name" value="FTHF_cligase-like_sf"/>
</dbReference>
<dbReference type="Gene3D" id="3.40.50.10420">
    <property type="entry name" value="NagB/RpiA/CoA transferase-like"/>
    <property type="match status" value="1"/>
</dbReference>
<dbReference type="InterPro" id="IPR037171">
    <property type="entry name" value="NagB/RpiA_transferase-like"/>
</dbReference>
<protein>
    <recommendedName>
        <fullName evidence="4">5-formyltetrahydrofolate cyclo-ligase</fullName>
        <ecNumber evidence="4">6.3.3.2</ecNumber>
    </recommendedName>
</protein>
<proteinExistence type="inferred from homology"/>
<dbReference type="Proteomes" id="UP000824280">
    <property type="component" value="Chromosome"/>
</dbReference>
<dbReference type="SUPFAM" id="SSF100950">
    <property type="entry name" value="NagB/RpiA/CoA transferase-like"/>
    <property type="match status" value="1"/>
</dbReference>